<dbReference type="Pfam" id="PF19538">
    <property type="entry name" value="DUF6062"/>
    <property type="match status" value="1"/>
</dbReference>
<accession>A0A9D1PUJ1</accession>
<sequence>MKIQLETIPVWDALKKDDECFICSLMKEAEEDAVNYYLSSAIMTPEVRIKTNTYGFCHHHMHLLSDGKKAQALALMMDTYYDENKRIFSPFYEKILSSGKASKIEKTASSLFSSYHEREKGCLVCQRMSERLERYLFTACSLYLEDSEFKKAFKESKGLCIHHTEKLFEAAKEVMKGDALVDFYHTLIALMRDNLDRVQKDDQWLTQKYKSENKDKSWNGCEDAANRAVDKFTSSCRILDESRIRS</sequence>
<evidence type="ECO:0000313" key="2">
    <source>
        <dbReference type="Proteomes" id="UP000823936"/>
    </source>
</evidence>
<gene>
    <name evidence="1" type="ORF">IAB12_03555</name>
</gene>
<protein>
    <submittedName>
        <fullName evidence="1">Uncharacterized protein</fullName>
    </submittedName>
</protein>
<reference evidence="1" key="2">
    <citation type="submission" date="2021-04" db="EMBL/GenBank/DDBJ databases">
        <authorList>
            <person name="Gilroy R."/>
        </authorList>
    </citation>
    <scope>NUCLEOTIDE SEQUENCE</scope>
    <source>
        <strain evidence="1">Gambia11-129</strain>
    </source>
</reference>
<reference evidence="1" key="1">
    <citation type="journal article" date="2021" name="PeerJ">
        <title>Extensive microbial diversity within the chicken gut microbiome revealed by metagenomics and culture.</title>
        <authorList>
            <person name="Gilroy R."/>
            <person name="Ravi A."/>
            <person name="Getino M."/>
            <person name="Pursley I."/>
            <person name="Horton D.L."/>
            <person name="Alikhan N.F."/>
            <person name="Baker D."/>
            <person name="Gharbi K."/>
            <person name="Hall N."/>
            <person name="Watson M."/>
            <person name="Adriaenssens E.M."/>
            <person name="Foster-Nyarko E."/>
            <person name="Jarju S."/>
            <person name="Secka A."/>
            <person name="Antonio M."/>
            <person name="Oren A."/>
            <person name="Chaudhuri R.R."/>
            <person name="La Ragione R."/>
            <person name="Hildebrand F."/>
            <person name="Pallen M.J."/>
        </authorList>
    </citation>
    <scope>NUCLEOTIDE SEQUENCE</scope>
    <source>
        <strain evidence="1">Gambia11-129</strain>
    </source>
</reference>
<organism evidence="1 2">
    <name type="scientific">Candidatus Ornithospirochaeta avicola</name>
    <dbReference type="NCBI Taxonomy" id="2840896"/>
    <lineage>
        <taxon>Bacteria</taxon>
        <taxon>Pseudomonadati</taxon>
        <taxon>Spirochaetota</taxon>
        <taxon>Spirochaetia</taxon>
        <taxon>Spirochaetales</taxon>
        <taxon>Spirochaetaceae</taxon>
        <taxon>Spirochaetaceae incertae sedis</taxon>
        <taxon>Candidatus Ornithospirochaeta</taxon>
    </lineage>
</organism>
<dbReference type="AlphaFoldDB" id="A0A9D1PUJ1"/>
<comment type="caution">
    <text evidence="1">The sequence shown here is derived from an EMBL/GenBank/DDBJ whole genome shotgun (WGS) entry which is preliminary data.</text>
</comment>
<dbReference type="Proteomes" id="UP000823936">
    <property type="component" value="Unassembled WGS sequence"/>
</dbReference>
<dbReference type="InterPro" id="IPR045706">
    <property type="entry name" value="DUF6062"/>
</dbReference>
<proteinExistence type="predicted"/>
<evidence type="ECO:0000313" key="1">
    <source>
        <dbReference type="EMBL" id="HIV98842.1"/>
    </source>
</evidence>
<dbReference type="EMBL" id="DXHU01000015">
    <property type="protein sequence ID" value="HIV98842.1"/>
    <property type="molecule type" value="Genomic_DNA"/>
</dbReference>
<name>A0A9D1PUJ1_9SPIO</name>